<evidence type="ECO:0000256" key="1">
    <source>
        <dbReference type="ARBA" id="ARBA00001974"/>
    </source>
</evidence>
<dbReference type="Pfam" id="PF08031">
    <property type="entry name" value="BBE"/>
    <property type="match status" value="1"/>
</dbReference>
<sequence length="559" mass="61011">MERDLSETARRRFLAGAAAVGSAAVFGATGSAAAEDRAIDVAGFGPVAVTPKDGRYPDLVRGLNQRWIGRPRAVYLVGSTAQVVRVVQDTVREGKRISVHGGGHCFEDFVFNPKVEVVVDMSEMKRVYFDVGRNAFAVEAGSTLLDVYETLYRLWGVTVPAGVCYNVGMGGHISGGGWGMLCRQYGLSVDHLYAVEVVVVDAAGTARAVVATRERSDPNRDLWWAHTGGGGGNFGVVTRYWFRSPGATGTDPAALLPRPPSAVLVSAVSWPWREMTREGFATLVKNFSVWHMANSAPGNRYEGLCALLTLTHRSHGEISLLTQSDATVHDAERLHADFVAAIGDGVGIPRGSVTAPFGEHGPLPEFTAPKRIPWLQATRLLGGAVGTGGNVNDPSQRADHKSAYLRANIPDRHIEVLYENLNSSAIDNPSAMAQFHSFGGMVNATASGATASAHRDSAMKMVMYLQWADRADDVRYVSWLRNFYRALYADTGGVPVPDAVTDGCYVNYPDIDLSDARYNRSGVPWYTLYYKDNYPRLQRVKARWDPRDTFRHDQSIRLP</sequence>
<dbReference type="PANTHER" id="PTHR42973:SF39">
    <property type="entry name" value="FAD-BINDING PCMH-TYPE DOMAIN-CONTAINING PROTEIN"/>
    <property type="match status" value="1"/>
</dbReference>
<comment type="cofactor">
    <cofactor evidence="1">
        <name>FAD</name>
        <dbReference type="ChEBI" id="CHEBI:57692"/>
    </cofactor>
</comment>
<dbReference type="Proteomes" id="UP001595859">
    <property type="component" value="Unassembled WGS sequence"/>
</dbReference>
<dbReference type="InterPro" id="IPR012951">
    <property type="entry name" value="BBE"/>
</dbReference>
<comment type="similarity">
    <text evidence="2">Belongs to the oxygen-dependent FAD-linked oxidoreductase family.</text>
</comment>
<protein>
    <submittedName>
        <fullName evidence="7">FAD-binding protein</fullName>
    </submittedName>
</protein>
<gene>
    <name evidence="7" type="ORF">ACFPCV_05280</name>
</gene>
<keyword evidence="5" id="KW-0560">Oxidoreductase</keyword>
<proteinExistence type="inferred from homology"/>
<dbReference type="InterPro" id="IPR036318">
    <property type="entry name" value="FAD-bd_PCMH-like_sf"/>
</dbReference>
<organism evidence="7 8">
    <name type="scientific">Actinophytocola glycyrrhizae</name>
    <dbReference type="NCBI Taxonomy" id="2044873"/>
    <lineage>
        <taxon>Bacteria</taxon>
        <taxon>Bacillati</taxon>
        <taxon>Actinomycetota</taxon>
        <taxon>Actinomycetes</taxon>
        <taxon>Pseudonocardiales</taxon>
        <taxon>Pseudonocardiaceae</taxon>
    </lineage>
</organism>
<keyword evidence="4" id="KW-0274">FAD</keyword>
<dbReference type="SUPFAM" id="SSF56176">
    <property type="entry name" value="FAD-binding/transporter-associated domain-like"/>
    <property type="match status" value="1"/>
</dbReference>
<evidence type="ECO:0000313" key="7">
    <source>
        <dbReference type="EMBL" id="MFC4852908.1"/>
    </source>
</evidence>
<dbReference type="PANTHER" id="PTHR42973">
    <property type="entry name" value="BINDING OXIDOREDUCTASE, PUTATIVE (AFU_ORTHOLOGUE AFUA_1G17690)-RELATED"/>
    <property type="match status" value="1"/>
</dbReference>
<dbReference type="Gene3D" id="3.30.465.10">
    <property type="match status" value="1"/>
</dbReference>
<evidence type="ECO:0000256" key="2">
    <source>
        <dbReference type="ARBA" id="ARBA00005466"/>
    </source>
</evidence>
<evidence type="ECO:0000256" key="5">
    <source>
        <dbReference type="ARBA" id="ARBA00023002"/>
    </source>
</evidence>
<evidence type="ECO:0000259" key="6">
    <source>
        <dbReference type="PROSITE" id="PS51387"/>
    </source>
</evidence>
<dbReference type="InterPro" id="IPR006094">
    <property type="entry name" value="Oxid_FAD_bind_N"/>
</dbReference>
<dbReference type="EMBL" id="JBHSIS010000002">
    <property type="protein sequence ID" value="MFC4852908.1"/>
    <property type="molecule type" value="Genomic_DNA"/>
</dbReference>
<dbReference type="PROSITE" id="PS51387">
    <property type="entry name" value="FAD_PCMH"/>
    <property type="match status" value="1"/>
</dbReference>
<evidence type="ECO:0000256" key="3">
    <source>
        <dbReference type="ARBA" id="ARBA00022630"/>
    </source>
</evidence>
<accession>A0ABV9RU93</accession>
<dbReference type="InterPro" id="IPR016169">
    <property type="entry name" value="FAD-bd_PCMH_sub2"/>
</dbReference>
<dbReference type="Pfam" id="PF01565">
    <property type="entry name" value="FAD_binding_4"/>
    <property type="match status" value="1"/>
</dbReference>
<comment type="caution">
    <text evidence="7">The sequence shown here is derived from an EMBL/GenBank/DDBJ whole genome shotgun (WGS) entry which is preliminary data.</text>
</comment>
<name>A0ABV9RU93_9PSEU</name>
<keyword evidence="3" id="KW-0285">Flavoprotein</keyword>
<evidence type="ECO:0000313" key="8">
    <source>
        <dbReference type="Proteomes" id="UP001595859"/>
    </source>
</evidence>
<feature type="domain" description="FAD-binding PCMH-type" evidence="6">
    <location>
        <begin position="67"/>
        <end position="247"/>
    </location>
</feature>
<dbReference type="RefSeq" id="WP_378054859.1">
    <property type="nucleotide sequence ID" value="NZ_JBHSIS010000002.1"/>
</dbReference>
<dbReference type="Gene3D" id="3.40.462.20">
    <property type="match status" value="1"/>
</dbReference>
<evidence type="ECO:0000256" key="4">
    <source>
        <dbReference type="ARBA" id="ARBA00022827"/>
    </source>
</evidence>
<reference evidence="8" key="1">
    <citation type="journal article" date="2019" name="Int. J. Syst. Evol. Microbiol.">
        <title>The Global Catalogue of Microorganisms (GCM) 10K type strain sequencing project: providing services to taxonomists for standard genome sequencing and annotation.</title>
        <authorList>
            <consortium name="The Broad Institute Genomics Platform"/>
            <consortium name="The Broad Institute Genome Sequencing Center for Infectious Disease"/>
            <person name="Wu L."/>
            <person name="Ma J."/>
        </authorList>
    </citation>
    <scope>NUCLEOTIDE SEQUENCE [LARGE SCALE GENOMIC DNA]</scope>
    <source>
        <strain evidence="8">ZS-22-S1</strain>
    </source>
</reference>
<dbReference type="InterPro" id="IPR016166">
    <property type="entry name" value="FAD-bd_PCMH"/>
</dbReference>
<dbReference type="InterPro" id="IPR050416">
    <property type="entry name" value="FAD-linked_Oxidoreductase"/>
</dbReference>
<keyword evidence="8" id="KW-1185">Reference proteome</keyword>
<dbReference type="PROSITE" id="PS51318">
    <property type="entry name" value="TAT"/>
    <property type="match status" value="1"/>
</dbReference>
<dbReference type="InterPro" id="IPR006311">
    <property type="entry name" value="TAT_signal"/>
</dbReference>